<organism evidence="1 2">
    <name type="scientific">Bradyrhizobium japonicum</name>
    <dbReference type="NCBI Taxonomy" id="375"/>
    <lineage>
        <taxon>Bacteria</taxon>
        <taxon>Pseudomonadati</taxon>
        <taxon>Pseudomonadota</taxon>
        <taxon>Alphaproteobacteria</taxon>
        <taxon>Hyphomicrobiales</taxon>
        <taxon>Nitrobacteraceae</taxon>
        <taxon>Bradyrhizobium</taxon>
    </lineage>
</organism>
<dbReference type="Proteomes" id="UP000030377">
    <property type="component" value="Unassembled WGS sequence"/>
</dbReference>
<sequence length="471" mass="52925">MTEWERRELMLAAGAGTAPNLRPVDATYAVSLTASLLIELESNKQKSYKDFLRSAGDLTTVLQYVSPLDHLTEFLKQAKLAINVGSIAAASSPNIRAASPPPFSSLFASMDIAREANAGVHTDAYVYVLQLAPFTKTRKSGSLREYLSDLGGMLNFRVDDPINRIQNLKVQLALSEVVQAVNDTEESILDFQRNTFEYAKAEFEQDFKQRLADLKLRADKAEWEARSIHKLANLISSFEKIAAGAASLYGNYMSGNYLAMSNTVAQMTQNVSDIDRAIRLEHDVAQLRKVYDEVVQDMNALIDRLNAIKADMFEKHNAKLDRILKARSEYNRTYQEALSYHEDLLRLALVNFIQRGDTIDHQFNMNMLQTLSTRYPAAALDLSRVSSLSKNCSGINPKPIREVLNAGPDEYPICAISEPDPNSKQWTELVVADGPFADLILFRYRPTAGPVKMELQGLFRGRQLRWQYVPE</sequence>
<comment type="caution">
    <text evidence="1">The sequence shown here is derived from an EMBL/GenBank/DDBJ whole genome shotgun (WGS) entry which is preliminary data.</text>
</comment>
<dbReference type="AlphaFoldDB" id="A0A0A3Y4H0"/>
<protein>
    <submittedName>
        <fullName evidence="1">Uncharacterized protein</fullName>
    </submittedName>
</protein>
<accession>A0A0A3Y4H0</accession>
<name>A0A0A3Y4H0_BRAJP</name>
<evidence type="ECO:0000313" key="2">
    <source>
        <dbReference type="Proteomes" id="UP000030377"/>
    </source>
</evidence>
<proteinExistence type="predicted"/>
<gene>
    <name evidence="1" type="ORF">MA20_07695</name>
</gene>
<dbReference type="EMBL" id="JRPN01000004">
    <property type="protein sequence ID" value="KGT80464.1"/>
    <property type="molecule type" value="Genomic_DNA"/>
</dbReference>
<reference evidence="1 2" key="1">
    <citation type="submission" date="2014-09" db="EMBL/GenBank/DDBJ databases">
        <title>Draft genome of Bradyrhizobium japonicum Is-34.</title>
        <authorList>
            <person name="Tsurumaru H."/>
            <person name="Yamakawa T."/>
            <person name="Hashimoto S."/>
            <person name="Okizaki K."/>
            <person name="Kanesaki Y."/>
            <person name="Yoshikawa H."/>
            <person name="Yajima S."/>
        </authorList>
    </citation>
    <scope>NUCLEOTIDE SEQUENCE [LARGE SCALE GENOMIC DNA]</scope>
    <source>
        <strain evidence="1 2">Is-34</strain>
    </source>
</reference>
<evidence type="ECO:0000313" key="1">
    <source>
        <dbReference type="EMBL" id="KGT80464.1"/>
    </source>
</evidence>